<sequence length="80" mass="9212">MLVLSNRTIGQSYRNHCVLRNAGRRHRQQDLKTKKRDKKNAAPLSRGRIHVSANYCKQQGRKWSSTSVAPKQFRSTFAVS</sequence>
<accession>A0A0P0RCE8</accession>
<organism evidence="2 3">
    <name type="scientific">Paraburkholderia caribensis MBA4</name>
    <dbReference type="NCBI Taxonomy" id="1323664"/>
    <lineage>
        <taxon>Bacteria</taxon>
        <taxon>Pseudomonadati</taxon>
        <taxon>Pseudomonadota</taxon>
        <taxon>Betaproteobacteria</taxon>
        <taxon>Burkholderiales</taxon>
        <taxon>Burkholderiaceae</taxon>
        <taxon>Paraburkholderia</taxon>
    </lineage>
</organism>
<dbReference type="AlphaFoldDB" id="A0A0P0RCE8"/>
<proteinExistence type="predicted"/>
<name>A0A0P0RCE8_9BURK</name>
<reference evidence="2 3" key="1">
    <citation type="journal article" date="2014" name="Genome Announc.">
        <title>Draft Genome Sequence of the Haloacid-Degrading Burkholderia caribensis Strain MBA4.</title>
        <authorList>
            <person name="Pan Y."/>
            <person name="Kong K.F."/>
            <person name="Tsang J.S."/>
        </authorList>
    </citation>
    <scope>NUCLEOTIDE SEQUENCE [LARGE SCALE GENOMIC DNA]</scope>
    <source>
        <strain evidence="2 3">MBA4</strain>
    </source>
</reference>
<dbReference type="KEGG" id="bcai:K788_0006439"/>
<feature type="region of interest" description="Disordered" evidence="1">
    <location>
        <begin position="19"/>
        <end position="51"/>
    </location>
</feature>
<feature type="compositionally biased region" description="Basic residues" evidence="1">
    <location>
        <begin position="22"/>
        <end position="38"/>
    </location>
</feature>
<evidence type="ECO:0000313" key="2">
    <source>
        <dbReference type="EMBL" id="ALL65785.1"/>
    </source>
</evidence>
<dbReference type="EMBL" id="CP012746">
    <property type="protein sequence ID" value="ALL65785.1"/>
    <property type="molecule type" value="Genomic_DNA"/>
</dbReference>
<evidence type="ECO:0000256" key="1">
    <source>
        <dbReference type="SAM" id="MobiDB-lite"/>
    </source>
</evidence>
<evidence type="ECO:0000313" key="3">
    <source>
        <dbReference type="Proteomes" id="UP000019146"/>
    </source>
</evidence>
<gene>
    <name evidence="2" type="ORF">K788_0006439</name>
</gene>
<dbReference type="Proteomes" id="UP000019146">
    <property type="component" value="Chromosome 1"/>
</dbReference>
<protein>
    <submittedName>
        <fullName evidence="2">Uncharacterized protein</fullName>
    </submittedName>
</protein>